<evidence type="ECO:0000313" key="3">
    <source>
        <dbReference type="Proteomes" id="UP000673691"/>
    </source>
</evidence>
<sequence>RRRASNVEYRNSFWCKPAFITKSTFGLSYISLHTRVMIVMVTLGVSRPSSPDPSRSISRASASTISTARLKGGARHDAGEFGSSKRAPYRPTCEAEPENSTGSGRSVSYLHMSRARLASPDTALTFRAQNMTASGSKTLIPLRRDDTILLSCSKSKERRKLPGSPPAPPRRAEVSSQQVDCVRRGDPLSGYGLPQLDVGLGGLSELHAVYLDELERRHVLFVRTGWRKIFRGVNGPSSHLERSKSTRTRLFREWVGFPHTFSSAMACSVRMASRTVAVLPVPGTPDMSVAAKKERKDEHAGERRRHTDARARGLEQGALEVVEDIGELVLAARQGVRHGRDVQPLARLLEAVPRPAPRLGPRRKGRGADHMRLDVVVGRGVA</sequence>
<evidence type="ECO:0000256" key="1">
    <source>
        <dbReference type="SAM" id="MobiDB-lite"/>
    </source>
</evidence>
<reference evidence="2 3" key="1">
    <citation type="journal article" name="Sci. Rep.">
        <title>Genome-scale phylogenetic analyses confirm Olpidium as the closest living zoosporic fungus to the non-flagellated, terrestrial fungi.</title>
        <authorList>
            <person name="Chang Y."/>
            <person name="Rochon D."/>
            <person name="Sekimoto S."/>
            <person name="Wang Y."/>
            <person name="Chovatia M."/>
            <person name="Sandor L."/>
            <person name="Salamov A."/>
            <person name="Grigoriev I.V."/>
            <person name="Stajich J.E."/>
            <person name="Spatafora J.W."/>
        </authorList>
    </citation>
    <scope>NUCLEOTIDE SEQUENCE [LARGE SCALE GENOMIC DNA]</scope>
    <source>
        <strain evidence="2">S191</strain>
    </source>
</reference>
<comment type="caution">
    <text evidence="2">The sequence shown here is derived from an EMBL/GenBank/DDBJ whole genome shotgun (WGS) entry which is preliminary data.</text>
</comment>
<name>A0A8H7ZW83_9FUNG</name>
<accession>A0A8H7ZW83</accession>
<feature type="non-terminal residue" evidence="2">
    <location>
        <position position="1"/>
    </location>
</feature>
<organism evidence="2 3">
    <name type="scientific">Olpidium bornovanus</name>
    <dbReference type="NCBI Taxonomy" id="278681"/>
    <lineage>
        <taxon>Eukaryota</taxon>
        <taxon>Fungi</taxon>
        <taxon>Fungi incertae sedis</taxon>
        <taxon>Olpidiomycota</taxon>
        <taxon>Olpidiomycotina</taxon>
        <taxon>Olpidiomycetes</taxon>
        <taxon>Olpidiales</taxon>
        <taxon>Olpidiaceae</taxon>
        <taxon>Olpidium</taxon>
    </lineage>
</organism>
<feature type="compositionally biased region" description="Low complexity" evidence="1">
    <location>
        <begin position="46"/>
        <end position="69"/>
    </location>
</feature>
<dbReference type="EMBL" id="JAEFCI010005291">
    <property type="protein sequence ID" value="KAG5460392.1"/>
    <property type="molecule type" value="Genomic_DNA"/>
</dbReference>
<feature type="region of interest" description="Disordered" evidence="1">
    <location>
        <begin position="287"/>
        <end position="308"/>
    </location>
</feature>
<feature type="region of interest" description="Disordered" evidence="1">
    <location>
        <begin position="153"/>
        <end position="178"/>
    </location>
</feature>
<evidence type="ECO:0000313" key="2">
    <source>
        <dbReference type="EMBL" id="KAG5460392.1"/>
    </source>
</evidence>
<feature type="compositionally biased region" description="Basic and acidic residues" evidence="1">
    <location>
        <begin position="291"/>
        <end position="301"/>
    </location>
</feature>
<protein>
    <submittedName>
        <fullName evidence="2">Uncharacterized protein</fullName>
    </submittedName>
</protein>
<feature type="region of interest" description="Disordered" evidence="1">
    <location>
        <begin position="45"/>
        <end position="106"/>
    </location>
</feature>
<keyword evidence="3" id="KW-1185">Reference proteome</keyword>
<dbReference type="Proteomes" id="UP000673691">
    <property type="component" value="Unassembled WGS sequence"/>
</dbReference>
<proteinExistence type="predicted"/>
<gene>
    <name evidence="2" type="ORF">BJ554DRAFT_7566</name>
</gene>
<dbReference type="AlphaFoldDB" id="A0A8H7ZW83"/>